<dbReference type="RefSeq" id="WP_173222544.1">
    <property type="nucleotide sequence ID" value="NZ_CP048104.1"/>
</dbReference>
<evidence type="ECO:0000313" key="3">
    <source>
        <dbReference type="Proteomes" id="UP000503088"/>
    </source>
</evidence>
<protein>
    <recommendedName>
        <fullName evidence="4">Non-canonical purine NTP pyrophosphatase</fullName>
    </recommendedName>
</protein>
<evidence type="ECO:0000256" key="1">
    <source>
        <dbReference type="ARBA" id="ARBA00022801"/>
    </source>
</evidence>
<evidence type="ECO:0008006" key="4">
    <source>
        <dbReference type="Google" id="ProtNLM"/>
    </source>
</evidence>
<dbReference type="GO" id="GO:0009143">
    <property type="term" value="P:nucleoside triphosphate catabolic process"/>
    <property type="evidence" value="ECO:0007669"/>
    <property type="project" value="InterPro"/>
</dbReference>
<dbReference type="KEGG" id="kpul:GXN76_09270"/>
<dbReference type="SUPFAM" id="SSF52972">
    <property type="entry name" value="ITPase-like"/>
    <property type="match status" value="1"/>
</dbReference>
<dbReference type="GO" id="GO:0047429">
    <property type="term" value="F:nucleoside triphosphate diphosphatase activity"/>
    <property type="evidence" value="ECO:0007669"/>
    <property type="project" value="InterPro"/>
</dbReference>
<dbReference type="EMBL" id="CP048104">
    <property type="protein sequence ID" value="QKG84649.1"/>
    <property type="molecule type" value="Genomic_DNA"/>
</dbReference>
<gene>
    <name evidence="2" type="ORF">GXN76_09270</name>
</gene>
<dbReference type="Gene3D" id="3.90.950.10">
    <property type="match status" value="1"/>
</dbReference>
<organism evidence="2 3">
    <name type="scientific">Kroppenstedtia pulmonis</name>
    <dbReference type="NCBI Taxonomy" id="1380685"/>
    <lineage>
        <taxon>Bacteria</taxon>
        <taxon>Bacillati</taxon>
        <taxon>Bacillota</taxon>
        <taxon>Bacilli</taxon>
        <taxon>Bacillales</taxon>
        <taxon>Thermoactinomycetaceae</taxon>
        <taxon>Kroppenstedtia</taxon>
    </lineage>
</organism>
<name>A0A7D3XMX9_9BACL</name>
<dbReference type="Proteomes" id="UP000503088">
    <property type="component" value="Chromosome"/>
</dbReference>
<dbReference type="InterPro" id="IPR002637">
    <property type="entry name" value="RdgB/HAM1"/>
</dbReference>
<accession>A0A7D3XMX9</accession>
<dbReference type="AlphaFoldDB" id="A0A7D3XMX9"/>
<dbReference type="InterPro" id="IPR029001">
    <property type="entry name" value="ITPase-like_fam"/>
</dbReference>
<sequence>MTRIVIASHNPAKVKWLRELLTKAGLTGILPKTAGCSPLIVPENGQTPEENALAKGFVYYQKTKLPVLASDSGMEIDGLGGEPGVQVRRWNGYFSDEVEDEIWLDFFLKKTQHIPPEQRTGRFITAWAIILENGDSFTRRIVHPFRFAQRPLRPLKEGFPMDSITTSIRKGPSFQAEFDQWLTTVGFLKRKRDSE</sequence>
<proteinExistence type="predicted"/>
<keyword evidence="1" id="KW-0378">Hydrolase</keyword>
<dbReference type="Pfam" id="PF01725">
    <property type="entry name" value="Ham1p_like"/>
    <property type="match status" value="1"/>
</dbReference>
<keyword evidence="3" id="KW-1185">Reference proteome</keyword>
<reference evidence="2 3" key="1">
    <citation type="submission" date="2020-01" db="EMBL/GenBank/DDBJ databases">
        <authorList>
            <person name="Gulvik C.A."/>
            <person name="Batra D.G."/>
        </authorList>
    </citation>
    <scope>NUCLEOTIDE SEQUENCE [LARGE SCALE GENOMIC DNA]</scope>
    <source>
        <strain evidence="2 3">W9323</strain>
    </source>
</reference>
<evidence type="ECO:0000313" key="2">
    <source>
        <dbReference type="EMBL" id="QKG84649.1"/>
    </source>
</evidence>